<evidence type="ECO:0000256" key="2">
    <source>
        <dbReference type="ARBA" id="ARBA00022450"/>
    </source>
</evidence>
<dbReference type="PANTHER" id="PTHR45527:SF1">
    <property type="entry name" value="FATTY ACID SYNTHASE"/>
    <property type="match status" value="1"/>
</dbReference>
<evidence type="ECO:0000313" key="7">
    <source>
        <dbReference type="EMBL" id="MFD0628437.1"/>
    </source>
</evidence>
<dbReference type="InterPro" id="IPR020845">
    <property type="entry name" value="AMP-binding_CS"/>
</dbReference>
<dbReference type="Pfam" id="PF00501">
    <property type="entry name" value="AMP-binding"/>
    <property type="match status" value="1"/>
</dbReference>
<gene>
    <name evidence="7" type="ORF">ACFQ2K_43295</name>
</gene>
<evidence type="ECO:0000256" key="5">
    <source>
        <dbReference type="SAM" id="Phobius"/>
    </source>
</evidence>
<dbReference type="Gene3D" id="3.30.559.10">
    <property type="entry name" value="Chloramphenicol acetyltransferase-like domain"/>
    <property type="match status" value="1"/>
</dbReference>
<feature type="transmembrane region" description="Helical" evidence="5">
    <location>
        <begin position="72"/>
        <end position="92"/>
    </location>
</feature>
<dbReference type="PROSITE" id="PS00012">
    <property type="entry name" value="PHOSPHOPANTETHEINE"/>
    <property type="match status" value="2"/>
</dbReference>
<keyword evidence="3" id="KW-0597">Phosphoprotein</keyword>
<dbReference type="InterPro" id="IPR001242">
    <property type="entry name" value="Condensation_dom"/>
</dbReference>
<dbReference type="InterPro" id="IPR010071">
    <property type="entry name" value="AA_adenyl_dom"/>
</dbReference>
<dbReference type="Proteomes" id="UP001596915">
    <property type="component" value="Unassembled WGS sequence"/>
</dbReference>
<keyword evidence="5" id="KW-1133">Transmembrane helix</keyword>
<dbReference type="InterPro" id="IPR045851">
    <property type="entry name" value="AMP-bd_C_sf"/>
</dbReference>
<dbReference type="InterPro" id="IPR009081">
    <property type="entry name" value="PP-bd_ACP"/>
</dbReference>
<dbReference type="Pfam" id="PF07690">
    <property type="entry name" value="MFS_1"/>
    <property type="match status" value="1"/>
</dbReference>
<dbReference type="Gene3D" id="3.40.50.1820">
    <property type="entry name" value="alpha/beta hydrolase"/>
    <property type="match status" value="1"/>
</dbReference>
<dbReference type="SUPFAM" id="SSF56801">
    <property type="entry name" value="Acetyl-CoA synthetase-like"/>
    <property type="match status" value="1"/>
</dbReference>
<dbReference type="CDD" id="cd19540">
    <property type="entry name" value="LCL_NRPS-like"/>
    <property type="match status" value="1"/>
</dbReference>
<dbReference type="InterPro" id="IPR029058">
    <property type="entry name" value="AB_hydrolase_fold"/>
</dbReference>
<dbReference type="Gene3D" id="1.10.1200.10">
    <property type="entry name" value="ACP-like"/>
    <property type="match status" value="1"/>
</dbReference>
<accession>A0ABW2X6R8</accession>
<dbReference type="SUPFAM" id="SSF52777">
    <property type="entry name" value="CoA-dependent acyltransferases"/>
    <property type="match status" value="2"/>
</dbReference>
<dbReference type="SMART" id="SM00823">
    <property type="entry name" value="PKS_PP"/>
    <property type="match status" value="2"/>
</dbReference>
<dbReference type="NCBIfam" id="TIGR01733">
    <property type="entry name" value="AA-adenyl-dom"/>
    <property type="match status" value="1"/>
</dbReference>
<feature type="transmembrane region" description="Helical" evidence="5">
    <location>
        <begin position="219"/>
        <end position="242"/>
    </location>
</feature>
<organism evidence="7 8">
    <name type="scientific">Streptomyces sanglieri</name>
    <dbReference type="NCBI Taxonomy" id="193460"/>
    <lineage>
        <taxon>Bacteria</taxon>
        <taxon>Bacillati</taxon>
        <taxon>Actinomycetota</taxon>
        <taxon>Actinomycetes</taxon>
        <taxon>Kitasatosporales</taxon>
        <taxon>Streptomycetaceae</taxon>
        <taxon>Streptomyces</taxon>
    </lineage>
</organism>
<dbReference type="InterPro" id="IPR036736">
    <property type="entry name" value="ACP-like_sf"/>
</dbReference>
<feature type="transmembrane region" description="Helical" evidence="5">
    <location>
        <begin position="98"/>
        <end position="123"/>
    </location>
</feature>
<sequence length="1617" mass="169917">MGPFLLVWSGQAVSLAGSAAVRFAFIVEVWSAGGKATAVTVLSLCAMLPQAVFSPIAGAIVDRIPKRTALRIADAGGLLVVGALALLHYVGAFQAWQVYPATVLLGICAAFQFPALSSAVPLLVRKDQLDRTNGLLAGAKSAAGIGGPALGGLLVALFGIGPTLLVDVASYAFALIGIQIVRFNGDRVTKNPDAPRRRITADSVEGLRYLFRIPGLRELIVNFCVVNLVMVFGFALISPMVLLRAGNGALAAVNTSVGIGGVAGALLMAAWGGPANRGRGMMLGVVGMCLSALVVMGLVGNVTGWCLAILIGALLMTTVNASMQTIVQTKVPHEWQGRVFGAVMFLSQISVPLAMAVSGPLADRVFEPMAARGSGLFTVLGPLVGDGPGSGMAAMLLLAGIGGTAVALWGLASRSIRRSTPCCPTSTHRGSPPSRARAGEVTAMRCVHELFEEQAVRTPGATALIDGGERTDYAGLDDRADRLAGLLAARGIRPGDTVGVYLERSTALVVTILGILKAGAGYVMLDPAFPAERLRAMAEDAGTTAVVTARDSAPGALDLARVHIEDAAGARPLPRGAVPVRPDAIACVMFTSGSTGRPKGIAASHHAITATLTGQSFASFGPGAVWLQCAPLSWDAFALELWGPLMNGGTCVLHPGQRPEPFLMARLVAEHSITSMYLSASLFNVVVDEYPQVMDGLRELVVGGEAMSAPHAARALERRPELRLSNGYGPVECMVFLTVHPVSAAGLGSGPVPIGRPLAGKRLYVLDEELRPVPDGHSGEIYAAGAGLARDYCGRPALTAERFVASPSGERVYRTGDLGRRRADGVLEYLGRADSQVKIRGFRVEPGEVESVLTRHPGIDRAAVVAHEHPAGDRRLTAYVVPSGGARQGFCEAELRAYARGVLADYLVPAAFVALDELPLTAGGKLDRAALPEPGPATALAGRAAVSGTVATLCELFAQVLRTDRVGPDDDFFALGGHSLLAARLLGRIRAVLGAEIDIRGLFEAPTAVLLAPFVDTAPPARPAPAAAPGDSSGTLPVSHAQHRLWFLDRIGAGAAYNLPMLVRLRGTVDVAALDDALARVAERHEVLRTVFEECDGSPVRRVLSGAAARPPFRHLRTAGDSMDREIEREARHRFDLRTELPVRATLFTSRERPDEHALLVLVHHIAGDGWSLRPLFRDLSRAYRARVDGADTAGLPPLTVQYAEHARHQLDRLGSPSDPHALAARQLTYWRKELDGLAADGPLLPRRAGRPAVPGPAAQVVVRRLDAAAHARVVESARTRGATLFMALHAALATVLVRAGAGEDLAIGAPVAGRAGDGSVEDVVGFFVNMLVLRTDLSGDPTSAEVLARVRETDLAAFSHQDVPFEDVVGALNPPRSPGRQPFTDVVLALQNNARAEVALPGAEDGVEVVRTGAARFELLVDVTDSTSAEGAPDGLTLTFEYRGQALEAEFVQWLADALPQALEEAAAAPGTPLSRLGIAAPPRPAGRSDRIVAPVRRQASVERPMTALEREIAAVWCEVLGVPSAGPDDDFFALGGNSLRAVRAVARLGAGRQATVAQLFAAPTVAAFAAELERAVELPAPAGASPITRRPRVPRRPEPQTQTGRKQEEWQWTSV</sequence>
<feature type="compositionally biased region" description="Polar residues" evidence="4">
    <location>
        <begin position="1602"/>
        <end position="1617"/>
    </location>
</feature>
<dbReference type="EMBL" id="JBHTGL010000008">
    <property type="protein sequence ID" value="MFD0628437.1"/>
    <property type="molecule type" value="Genomic_DNA"/>
</dbReference>
<dbReference type="InterPro" id="IPR023213">
    <property type="entry name" value="CAT-like_dom_sf"/>
</dbReference>
<evidence type="ECO:0000259" key="6">
    <source>
        <dbReference type="PROSITE" id="PS50075"/>
    </source>
</evidence>
<dbReference type="InterPro" id="IPR006162">
    <property type="entry name" value="Ppantetheine_attach_site"/>
</dbReference>
<feature type="transmembrane region" description="Helical" evidence="5">
    <location>
        <begin position="507"/>
        <end position="525"/>
    </location>
</feature>
<evidence type="ECO:0000256" key="3">
    <source>
        <dbReference type="ARBA" id="ARBA00022553"/>
    </source>
</evidence>
<feature type="transmembrane region" description="Helical" evidence="5">
    <location>
        <begin position="305"/>
        <end position="327"/>
    </location>
</feature>
<feature type="transmembrane region" description="Helical" evidence="5">
    <location>
        <begin position="248"/>
        <end position="269"/>
    </location>
</feature>
<dbReference type="Pfam" id="PF13193">
    <property type="entry name" value="AMP-binding_C"/>
    <property type="match status" value="1"/>
</dbReference>
<proteinExistence type="predicted"/>
<reference evidence="8" key="1">
    <citation type="journal article" date="2019" name="Int. J. Syst. Evol. Microbiol.">
        <title>The Global Catalogue of Microorganisms (GCM) 10K type strain sequencing project: providing services to taxonomists for standard genome sequencing and annotation.</title>
        <authorList>
            <consortium name="The Broad Institute Genomics Platform"/>
            <consortium name="The Broad Institute Genome Sequencing Center for Infectious Disease"/>
            <person name="Wu L."/>
            <person name="Ma J."/>
        </authorList>
    </citation>
    <scope>NUCLEOTIDE SEQUENCE [LARGE SCALE GENOMIC DNA]</scope>
    <source>
        <strain evidence="8">JCM 12607</strain>
    </source>
</reference>
<feature type="transmembrane region" description="Helical" evidence="5">
    <location>
        <begin position="135"/>
        <end position="158"/>
    </location>
</feature>
<feature type="domain" description="Carrier" evidence="6">
    <location>
        <begin position="944"/>
        <end position="1019"/>
    </location>
</feature>
<keyword evidence="5" id="KW-0472">Membrane</keyword>
<dbReference type="Pfam" id="PF00668">
    <property type="entry name" value="Condensation"/>
    <property type="match status" value="1"/>
</dbReference>
<dbReference type="PANTHER" id="PTHR45527">
    <property type="entry name" value="NONRIBOSOMAL PEPTIDE SYNTHETASE"/>
    <property type="match status" value="1"/>
</dbReference>
<name>A0ABW2X6R8_9ACTN</name>
<dbReference type="PROSITE" id="PS00455">
    <property type="entry name" value="AMP_BINDING"/>
    <property type="match status" value="1"/>
</dbReference>
<evidence type="ECO:0000313" key="8">
    <source>
        <dbReference type="Proteomes" id="UP001596915"/>
    </source>
</evidence>
<feature type="transmembrane region" description="Helical" evidence="5">
    <location>
        <begin position="36"/>
        <end position="60"/>
    </location>
</feature>
<dbReference type="InterPro" id="IPR011701">
    <property type="entry name" value="MFS"/>
</dbReference>
<comment type="cofactor">
    <cofactor evidence="1">
        <name>pantetheine 4'-phosphate</name>
        <dbReference type="ChEBI" id="CHEBI:47942"/>
    </cofactor>
</comment>
<dbReference type="CDD" id="cd06173">
    <property type="entry name" value="MFS_MefA_like"/>
    <property type="match status" value="1"/>
</dbReference>
<feature type="transmembrane region" description="Helical" evidence="5">
    <location>
        <begin position="392"/>
        <end position="411"/>
    </location>
</feature>
<dbReference type="InterPro" id="IPR025110">
    <property type="entry name" value="AMP-bd_C"/>
</dbReference>
<dbReference type="Pfam" id="PF00550">
    <property type="entry name" value="PP-binding"/>
    <property type="match status" value="2"/>
</dbReference>
<feature type="region of interest" description="Disordered" evidence="4">
    <location>
        <begin position="1581"/>
        <end position="1617"/>
    </location>
</feature>
<keyword evidence="8" id="KW-1185">Reference proteome</keyword>
<comment type="caution">
    <text evidence="7">The sequence shown here is derived from an EMBL/GenBank/DDBJ whole genome shotgun (WGS) entry which is preliminary data.</text>
</comment>
<dbReference type="PROSITE" id="PS50075">
    <property type="entry name" value="CARRIER"/>
    <property type="match status" value="2"/>
</dbReference>
<protein>
    <submittedName>
        <fullName evidence="7">Amino acid adenylation domain-containing protein</fullName>
    </submittedName>
</protein>
<feature type="transmembrane region" description="Helical" evidence="5">
    <location>
        <begin position="339"/>
        <end position="362"/>
    </location>
</feature>
<dbReference type="Gene3D" id="3.30.559.30">
    <property type="entry name" value="Nonribosomal peptide synthetase, condensation domain"/>
    <property type="match status" value="1"/>
</dbReference>
<dbReference type="Gene3D" id="3.30.300.30">
    <property type="match status" value="1"/>
</dbReference>
<dbReference type="CDD" id="cd12117">
    <property type="entry name" value="A_NRPS_Srf_like"/>
    <property type="match status" value="1"/>
</dbReference>
<dbReference type="SUPFAM" id="SSF47336">
    <property type="entry name" value="ACP-like"/>
    <property type="match status" value="2"/>
</dbReference>
<feature type="domain" description="Carrier" evidence="6">
    <location>
        <begin position="1505"/>
        <end position="1578"/>
    </location>
</feature>
<keyword evidence="2" id="KW-0596">Phosphopantetheine</keyword>
<dbReference type="Gene3D" id="3.40.50.12780">
    <property type="entry name" value="N-terminal domain of ligase-like"/>
    <property type="match status" value="1"/>
</dbReference>
<dbReference type="Gene3D" id="1.20.1250.20">
    <property type="entry name" value="MFS general substrate transporter like domains"/>
    <property type="match status" value="1"/>
</dbReference>
<evidence type="ECO:0000256" key="1">
    <source>
        <dbReference type="ARBA" id="ARBA00001957"/>
    </source>
</evidence>
<keyword evidence="5" id="KW-0812">Transmembrane</keyword>
<dbReference type="InterPro" id="IPR020806">
    <property type="entry name" value="PKS_PP-bd"/>
</dbReference>
<evidence type="ECO:0000256" key="4">
    <source>
        <dbReference type="SAM" id="MobiDB-lite"/>
    </source>
</evidence>
<dbReference type="InterPro" id="IPR036259">
    <property type="entry name" value="MFS_trans_sf"/>
</dbReference>
<dbReference type="SUPFAM" id="SSF103473">
    <property type="entry name" value="MFS general substrate transporter"/>
    <property type="match status" value="1"/>
</dbReference>
<feature type="transmembrane region" description="Helical" evidence="5">
    <location>
        <begin position="281"/>
        <end position="299"/>
    </location>
</feature>
<dbReference type="InterPro" id="IPR000873">
    <property type="entry name" value="AMP-dep_synth/lig_dom"/>
</dbReference>
<dbReference type="InterPro" id="IPR042099">
    <property type="entry name" value="ANL_N_sf"/>
</dbReference>